<evidence type="ECO:0000313" key="3">
    <source>
        <dbReference type="Proteomes" id="UP001596171"/>
    </source>
</evidence>
<dbReference type="SMART" id="SM00855">
    <property type="entry name" value="PGAM"/>
    <property type="match status" value="1"/>
</dbReference>
<dbReference type="InterPro" id="IPR051695">
    <property type="entry name" value="Phosphoglycerate_Mutase"/>
</dbReference>
<reference evidence="3" key="1">
    <citation type="journal article" date="2019" name="Int. J. Syst. Evol. Microbiol.">
        <title>The Global Catalogue of Microorganisms (GCM) 10K type strain sequencing project: providing services to taxonomists for standard genome sequencing and annotation.</title>
        <authorList>
            <consortium name="The Broad Institute Genomics Platform"/>
            <consortium name="The Broad Institute Genome Sequencing Center for Infectious Disease"/>
            <person name="Wu L."/>
            <person name="Ma J."/>
        </authorList>
    </citation>
    <scope>NUCLEOTIDE SEQUENCE [LARGE SCALE GENOMIC DNA]</scope>
    <source>
        <strain evidence="3">CCM 8930</strain>
    </source>
</reference>
<dbReference type="RefSeq" id="WP_137616765.1">
    <property type="nucleotide sequence ID" value="NZ_BJDI01000011.1"/>
</dbReference>
<dbReference type="InterPro" id="IPR029033">
    <property type="entry name" value="His_PPase_superfam"/>
</dbReference>
<keyword evidence="3" id="KW-1185">Reference proteome</keyword>
<comment type="caution">
    <text evidence="2">The sequence shown here is derived from an EMBL/GenBank/DDBJ whole genome shotgun (WGS) entry which is preliminary data.</text>
</comment>
<gene>
    <name evidence="2" type="ORF">ACFP1L_12570</name>
</gene>
<name>A0ABW1SN37_9LACO</name>
<dbReference type="Pfam" id="PF00300">
    <property type="entry name" value="His_Phos_1"/>
    <property type="match status" value="1"/>
</dbReference>
<evidence type="ECO:0000256" key="1">
    <source>
        <dbReference type="ARBA" id="ARBA00022801"/>
    </source>
</evidence>
<dbReference type="EMBL" id="JBHSSE010000027">
    <property type="protein sequence ID" value="MFC6202698.1"/>
    <property type="molecule type" value="Genomic_DNA"/>
</dbReference>
<dbReference type="Gene3D" id="3.40.50.1240">
    <property type="entry name" value="Phosphoglycerate mutase-like"/>
    <property type="match status" value="1"/>
</dbReference>
<dbReference type="Proteomes" id="UP001596171">
    <property type="component" value="Unassembled WGS sequence"/>
</dbReference>
<keyword evidence="1" id="KW-0378">Hydrolase</keyword>
<dbReference type="InterPro" id="IPR013078">
    <property type="entry name" value="His_Pase_superF_clade-1"/>
</dbReference>
<proteinExistence type="predicted"/>
<sequence length="218" mass="24709">MSQFSIYFVRHGQTYFNLFNRMQGWSDSPLTDQGKATAQQVGQALADVNFAHYYSSDSKRAMDTAKLIKAAAGKANVTLTTLPSFRETFYGYYEGDDSSRTWSLVGKDYGVTSLHELLSYMSIEETKDLMREIDPFHEAEDNATYWERVNRGFDYLKAHHDNHEKVLVVSHGTTIRSIVSHFGPDIDISRGPKNGSVTRLDIDGDQVKVVKYAEDLTE</sequence>
<dbReference type="CDD" id="cd07067">
    <property type="entry name" value="HP_PGM_like"/>
    <property type="match status" value="1"/>
</dbReference>
<accession>A0ABW1SN37</accession>
<protein>
    <submittedName>
        <fullName evidence="2">Histidine phosphatase family protein</fullName>
    </submittedName>
</protein>
<dbReference type="SUPFAM" id="SSF53254">
    <property type="entry name" value="Phosphoglycerate mutase-like"/>
    <property type="match status" value="1"/>
</dbReference>
<organism evidence="2 3">
    <name type="scientific">Lactiplantibacillus nangangensis</name>
    <dbReference type="NCBI Taxonomy" id="2559917"/>
    <lineage>
        <taxon>Bacteria</taxon>
        <taxon>Bacillati</taxon>
        <taxon>Bacillota</taxon>
        <taxon>Bacilli</taxon>
        <taxon>Lactobacillales</taxon>
        <taxon>Lactobacillaceae</taxon>
        <taxon>Lactiplantibacillus</taxon>
    </lineage>
</organism>
<dbReference type="PANTHER" id="PTHR46517:SF1">
    <property type="entry name" value="FRUCTOSE-2,6-BISPHOSPHATASE TIGAR"/>
    <property type="match status" value="1"/>
</dbReference>
<evidence type="ECO:0000313" key="2">
    <source>
        <dbReference type="EMBL" id="MFC6202698.1"/>
    </source>
</evidence>
<dbReference type="PANTHER" id="PTHR46517">
    <property type="entry name" value="FRUCTOSE-2,6-BISPHOSPHATASE TIGAR"/>
    <property type="match status" value="1"/>
</dbReference>